<keyword evidence="8" id="KW-1185">Reference proteome</keyword>
<evidence type="ECO:0000256" key="5">
    <source>
        <dbReference type="HAMAP-Rule" id="MF_00844"/>
    </source>
</evidence>
<dbReference type="InterPro" id="IPR008532">
    <property type="entry name" value="NFACT_RNA-bd"/>
</dbReference>
<dbReference type="InterPro" id="IPR051608">
    <property type="entry name" value="RQC_Subunit_NEMF"/>
</dbReference>
<keyword evidence="5" id="KW-0175">Coiled coil</keyword>
<dbReference type="InterPro" id="IPR010979">
    <property type="entry name" value="Ribosomal_uS13-like_H2TH"/>
</dbReference>
<dbReference type="GO" id="GO:0043023">
    <property type="term" value="F:ribosomal large subunit binding"/>
    <property type="evidence" value="ECO:0007669"/>
    <property type="project" value="UniProtKB-UniRule"/>
</dbReference>
<evidence type="ECO:0000259" key="6">
    <source>
        <dbReference type="Pfam" id="PF05670"/>
    </source>
</evidence>
<protein>
    <recommendedName>
        <fullName evidence="5">Rqc2 homolog RqcH</fullName>
        <shortName evidence="5">RqcH</shortName>
    </recommendedName>
</protein>
<sequence>MSFDGVVVKSVVFELYNLLNNGRIEKVHQPEKDELILSIRSNNANYKLLISASSSNPRVYVTEEAKSNPMTPPMFCMLLRKHIQGGKIIDIYQSSMDRVLYFDIQSLDELGILATKTLIVEIMGKHSNIILIDKYSGKIIDSIKRVPASLSSIRQVLPGLQYIEPPLQDKLLPNDITKDIFIKLIKNSERGMAVYKVLYSNIIGLSPLLAREICHRANLDGSFIVSQLDTNMIEDLYASFNNLYVSIYNNIFSPTIVKNKEGHEIIAFSTVDILQYGDLPKVHYKSINQLLENYYMTRDKLDRSKHKASDLRKSVSIKLDRALNKLAKQKEELLEAEKRETFKIFGDLLTANLHKIAKKQSEITLENYYTEELEKVSITLDPRLSPIQNAQKYYKKYNKLKNAYDLVSQQIVNTQEEVDYLENVLMSLENCTELREIEEIREELVSEGYVKRSSIKGKRKEKVDSSVPHHFISSDGYDIFIGKNNKQNDYLTLKLANKDDIWMHTKNIPGSHVIIKKKDNLVPQNTIVEAAKLAAYHSKAKLSSNVPVDYTERKNVKKPSGSKPGMVIYDFYNTVYVTPEKELINKLNKIQ</sequence>
<dbReference type="Gene3D" id="2.30.310.10">
    <property type="entry name" value="ibrinogen binding protein from staphylococcus aureus domain"/>
    <property type="match status" value="1"/>
</dbReference>
<keyword evidence="4 5" id="KW-0648">Protein biosynthesis</keyword>
<dbReference type="Pfam" id="PF05833">
    <property type="entry name" value="NFACT_N"/>
    <property type="match status" value="1"/>
</dbReference>
<dbReference type="GO" id="GO:1990112">
    <property type="term" value="C:RQC complex"/>
    <property type="evidence" value="ECO:0007669"/>
    <property type="project" value="TreeGrafter"/>
</dbReference>
<dbReference type="SUPFAM" id="SSF46946">
    <property type="entry name" value="S13-like H2TH domain"/>
    <property type="match status" value="1"/>
</dbReference>
<dbReference type="Gene3D" id="1.10.8.50">
    <property type="match status" value="1"/>
</dbReference>
<comment type="function">
    <text evidence="5">Key component of the ribosome quality control system (RQC), a ribosome-associated complex that mediates the extraction of incompletely synthesized nascent chains from stalled ribosomes and their subsequent degradation. RqcH recruits Ala-charged tRNA, and with RqcP directs the elongation of stalled nascent chains on 50S ribosomal subunits, leading to non-templated C-terminal alanine extensions (Ala tail). The Ala tail promotes nascent chain degradation. May add between 1 and at least 8 Ala residues. Binds to stalled 50S ribosomal subunits.</text>
</comment>
<comment type="similarity">
    <text evidence="5">Belongs to the NEMF family.</text>
</comment>
<proteinExistence type="inferred from homology"/>
<feature type="domain" description="NFACT RNA-binding" evidence="6">
    <location>
        <begin position="469"/>
        <end position="561"/>
    </location>
</feature>
<accession>A0A1H3QUW8</accession>
<dbReference type="OrthoDB" id="9766163at2"/>
<dbReference type="GO" id="GO:0000049">
    <property type="term" value="F:tRNA binding"/>
    <property type="evidence" value="ECO:0007669"/>
    <property type="project" value="UniProtKB-UniRule"/>
</dbReference>
<feature type="coiled-coil region" evidence="5">
    <location>
        <begin position="312"/>
        <end position="339"/>
    </location>
</feature>
<comment type="subunit">
    <text evidence="5">Associates with stalled 50S ribosomal subunits. Binds to RqcP.</text>
</comment>
<dbReference type="FunFam" id="2.30.310.10:FF:000004">
    <property type="entry name" value="Fibronectin-binding protein A"/>
    <property type="match status" value="1"/>
</dbReference>
<gene>
    <name evidence="5" type="primary">rqcH</name>
    <name evidence="7" type="ORF">SAMN05660462_02096</name>
</gene>
<dbReference type="GO" id="GO:0072344">
    <property type="term" value="P:rescue of stalled ribosome"/>
    <property type="evidence" value="ECO:0007669"/>
    <property type="project" value="UniProtKB-UniRule"/>
</dbReference>
<name>A0A1H3QUW8_9FIRM</name>
<evidence type="ECO:0000256" key="3">
    <source>
        <dbReference type="ARBA" id="ARBA00022884"/>
    </source>
</evidence>
<reference evidence="7 8" key="1">
    <citation type="submission" date="2016-10" db="EMBL/GenBank/DDBJ databases">
        <authorList>
            <person name="de Groot N.N."/>
        </authorList>
    </citation>
    <scope>NUCLEOTIDE SEQUENCE [LARGE SCALE GENOMIC DNA]</scope>
    <source>
        <strain evidence="7 8">DSM 21650</strain>
    </source>
</reference>
<evidence type="ECO:0000313" key="7">
    <source>
        <dbReference type="EMBL" id="SDZ16871.1"/>
    </source>
</evidence>
<evidence type="ECO:0000256" key="1">
    <source>
        <dbReference type="ARBA" id="ARBA00022555"/>
    </source>
</evidence>
<dbReference type="Proteomes" id="UP000198625">
    <property type="component" value="Unassembled WGS sequence"/>
</dbReference>
<dbReference type="EMBL" id="FNQE01000022">
    <property type="protein sequence ID" value="SDZ16871.1"/>
    <property type="molecule type" value="Genomic_DNA"/>
</dbReference>
<keyword evidence="3 5" id="KW-0694">RNA-binding</keyword>
<dbReference type="RefSeq" id="WP_091730866.1">
    <property type="nucleotide sequence ID" value="NZ_FNQE01000022.1"/>
</dbReference>
<dbReference type="GO" id="GO:0019843">
    <property type="term" value="F:rRNA binding"/>
    <property type="evidence" value="ECO:0007669"/>
    <property type="project" value="UniProtKB-UniRule"/>
</dbReference>
<dbReference type="Pfam" id="PF05670">
    <property type="entry name" value="NFACT-R_1"/>
    <property type="match status" value="1"/>
</dbReference>
<dbReference type="InterPro" id="IPR043682">
    <property type="entry name" value="RqcH_bacterial"/>
</dbReference>
<dbReference type="HAMAP" id="MF_00844_B">
    <property type="entry name" value="RqcH_B"/>
    <property type="match status" value="1"/>
</dbReference>
<dbReference type="AlphaFoldDB" id="A0A1H3QUW8"/>
<keyword evidence="2 5" id="KW-0699">rRNA-binding</keyword>
<organism evidence="7 8">
    <name type="scientific">Proteiniborus ethanoligenes</name>
    <dbReference type="NCBI Taxonomy" id="415015"/>
    <lineage>
        <taxon>Bacteria</taxon>
        <taxon>Bacillati</taxon>
        <taxon>Bacillota</taxon>
        <taxon>Clostridia</taxon>
        <taxon>Eubacteriales</taxon>
        <taxon>Proteiniborus</taxon>
    </lineage>
</organism>
<evidence type="ECO:0000256" key="4">
    <source>
        <dbReference type="ARBA" id="ARBA00022917"/>
    </source>
</evidence>
<keyword evidence="1 5" id="KW-0820">tRNA-binding</keyword>
<dbReference type="STRING" id="415015.SAMN05660462_02096"/>
<dbReference type="PANTHER" id="PTHR15239:SF6">
    <property type="entry name" value="RIBOSOME QUALITY CONTROL COMPLEX SUBUNIT NEMF"/>
    <property type="match status" value="1"/>
</dbReference>
<evidence type="ECO:0000313" key="8">
    <source>
        <dbReference type="Proteomes" id="UP000198625"/>
    </source>
</evidence>
<evidence type="ECO:0000256" key="2">
    <source>
        <dbReference type="ARBA" id="ARBA00022730"/>
    </source>
</evidence>
<dbReference type="PANTHER" id="PTHR15239">
    <property type="entry name" value="NUCLEAR EXPORT MEDIATOR FACTOR NEMF"/>
    <property type="match status" value="1"/>
</dbReference>